<dbReference type="CDD" id="cd18117">
    <property type="entry name" value="ATP-synt_flagellum-secretory_path_III_N"/>
    <property type="match status" value="1"/>
</dbReference>
<dbReference type="InterPro" id="IPR020003">
    <property type="entry name" value="ATPase_a/bsu_AS"/>
</dbReference>
<evidence type="ECO:0000256" key="2">
    <source>
        <dbReference type="ARBA" id="ARBA00008936"/>
    </source>
</evidence>
<dbReference type="GO" id="GO:0071973">
    <property type="term" value="P:bacterial-type flagellum-dependent cell motility"/>
    <property type="evidence" value="ECO:0007669"/>
    <property type="project" value="InterPro"/>
</dbReference>
<keyword evidence="7" id="KW-0547">Nucleotide-binding</keyword>
<reference evidence="18 19" key="1">
    <citation type="submission" date="2020-07" db="EMBL/GenBank/DDBJ databases">
        <title>Taxonomic revisions and descriptions of new bacterial species based on genomic comparisons in the high-G+C-content subgroup of the family Alcaligenaceae.</title>
        <authorList>
            <person name="Szabo A."/>
            <person name="Felfoldi T."/>
        </authorList>
    </citation>
    <scope>NUCLEOTIDE SEQUENCE [LARGE SCALE GENOMIC DNA]</scope>
    <source>
        <strain evidence="18 19">LMG 24012</strain>
    </source>
</reference>
<keyword evidence="14" id="KW-1006">Bacterial flagellum protein export</keyword>
<evidence type="ECO:0000256" key="13">
    <source>
        <dbReference type="ARBA" id="ARBA00023065"/>
    </source>
</evidence>
<keyword evidence="8" id="KW-0375">Hydrogen ion transport</keyword>
<dbReference type="GO" id="GO:0030257">
    <property type="term" value="C:type III protein secretion system complex"/>
    <property type="evidence" value="ECO:0007669"/>
    <property type="project" value="InterPro"/>
</dbReference>
<dbReference type="SMART" id="SM00382">
    <property type="entry name" value="AAA"/>
    <property type="match status" value="1"/>
</dbReference>
<dbReference type="Pfam" id="PF00006">
    <property type="entry name" value="ATP-synt_ab"/>
    <property type="match status" value="1"/>
</dbReference>
<dbReference type="InterPro" id="IPR020005">
    <property type="entry name" value="FliI_clade1"/>
</dbReference>
<dbReference type="InterPro" id="IPR027417">
    <property type="entry name" value="P-loop_NTPase"/>
</dbReference>
<proteinExistence type="inferred from homology"/>
<evidence type="ECO:0000256" key="5">
    <source>
        <dbReference type="ARBA" id="ARBA00022448"/>
    </source>
</evidence>
<dbReference type="EMBL" id="JACCEM010000021">
    <property type="protein sequence ID" value="NYT51931.1"/>
    <property type="molecule type" value="Genomic_DNA"/>
</dbReference>
<evidence type="ECO:0000256" key="16">
    <source>
        <dbReference type="ARBA" id="ARBA00034006"/>
    </source>
</evidence>
<dbReference type="Proteomes" id="UP000559809">
    <property type="component" value="Unassembled WGS sequence"/>
</dbReference>
<dbReference type="Pfam" id="PF18269">
    <property type="entry name" value="T3SS_ATPase_C"/>
    <property type="match status" value="1"/>
</dbReference>
<dbReference type="AlphaFoldDB" id="A0A853GBJ2"/>
<keyword evidence="18" id="KW-0969">Cilium</keyword>
<dbReference type="GO" id="GO:0005524">
    <property type="term" value="F:ATP binding"/>
    <property type="evidence" value="ECO:0007669"/>
    <property type="project" value="UniProtKB-KW"/>
</dbReference>
<dbReference type="SUPFAM" id="SSF52540">
    <property type="entry name" value="P-loop containing nucleoside triphosphate hydrolases"/>
    <property type="match status" value="1"/>
</dbReference>
<feature type="domain" description="AAA+ ATPase" evidence="17">
    <location>
        <begin position="194"/>
        <end position="381"/>
    </location>
</feature>
<evidence type="ECO:0000256" key="6">
    <source>
        <dbReference type="ARBA" id="ARBA00022490"/>
    </source>
</evidence>
<comment type="similarity">
    <text evidence="2">Belongs to the ATPase alpha/beta chains family.</text>
</comment>
<evidence type="ECO:0000256" key="10">
    <source>
        <dbReference type="ARBA" id="ARBA00022840"/>
    </source>
</evidence>
<keyword evidence="11" id="KW-0653">Protein transport</keyword>
<dbReference type="Gene3D" id="3.40.50.12240">
    <property type="match status" value="1"/>
</dbReference>
<dbReference type="EC" id="7.1.2.2" evidence="3"/>
<dbReference type="RefSeq" id="WP_180158603.1">
    <property type="nucleotide sequence ID" value="NZ_JACCEM010000021.1"/>
</dbReference>
<evidence type="ECO:0000256" key="11">
    <source>
        <dbReference type="ARBA" id="ARBA00022927"/>
    </source>
</evidence>
<evidence type="ECO:0000313" key="18">
    <source>
        <dbReference type="EMBL" id="NYT51931.1"/>
    </source>
</evidence>
<comment type="caution">
    <text evidence="18">The sequence shown here is derived from an EMBL/GenBank/DDBJ whole genome shotgun (WGS) entry which is preliminary data.</text>
</comment>
<evidence type="ECO:0000256" key="4">
    <source>
        <dbReference type="ARBA" id="ARBA00020580"/>
    </source>
</evidence>
<dbReference type="GO" id="GO:0046933">
    <property type="term" value="F:proton-transporting ATP synthase activity, rotational mechanism"/>
    <property type="evidence" value="ECO:0007669"/>
    <property type="project" value="TreeGrafter"/>
</dbReference>
<dbReference type="InterPro" id="IPR005714">
    <property type="entry name" value="ATPase_T3SS_FliI/YscN"/>
</dbReference>
<evidence type="ECO:0000256" key="1">
    <source>
        <dbReference type="ARBA" id="ARBA00004496"/>
    </source>
</evidence>
<dbReference type="GO" id="GO:0016887">
    <property type="term" value="F:ATP hydrolysis activity"/>
    <property type="evidence" value="ECO:0007669"/>
    <property type="project" value="InterPro"/>
</dbReference>
<dbReference type="InterPro" id="IPR050053">
    <property type="entry name" value="ATPase_alpha/beta_chains"/>
</dbReference>
<keyword evidence="10" id="KW-0067">ATP-binding</keyword>
<gene>
    <name evidence="18" type="primary">fliI</name>
    <name evidence="18" type="ORF">H0A72_21715</name>
</gene>
<keyword evidence="6" id="KW-0963">Cytoplasm</keyword>
<dbReference type="InterPro" id="IPR040627">
    <property type="entry name" value="T3SS_ATPase_C"/>
</dbReference>
<accession>A0A853GBJ2</accession>
<dbReference type="PANTHER" id="PTHR15184">
    <property type="entry name" value="ATP SYNTHASE"/>
    <property type="match status" value="1"/>
</dbReference>
<dbReference type="InterPro" id="IPR000194">
    <property type="entry name" value="ATPase_F1/V1/A1_a/bsu_nucl-bd"/>
</dbReference>
<dbReference type="CDD" id="cd01136">
    <property type="entry name" value="ATPase_flagellum-secretory_path_III"/>
    <property type="match status" value="1"/>
</dbReference>
<comment type="catalytic activity">
    <reaction evidence="16">
        <text>ATP + H2O + cellular proteinSide 1 = ADP + phosphate + cellular proteinSide 2.</text>
        <dbReference type="EC" id="7.4.2.8"/>
    </reaction>
</comment>
<keyword evidence="12" id="KW-1278">Translocase</keyword>
<protein>
    <recommendedName>
        <fullName evidence="4">Flagellum-specific ATP synthase</fullName>
        <ecNumber evidence="3">7.1.2.2</ecNumber>
    </recommendedName>
</protein>
<dbReference type="CDD" id="cd18114">
    <property type="entry name" value="ATP-synt_flagellum-secretory_path_III_C"/>
    <property type="match status" value="1"/>
</dbReference>
<keyword evidence="19" id="KW-1185">Reference proteome</keyword>
<keyword evidence="18" id="KW-0966">Cell projection</keyword>
<dbReference type="PANTHER" id="PTHR15184:SF81">
    <property type="entry name" value="FLAGELLUM-SPECIFIC ATP SYNTHASE"/>
    <property type="match status" value="1"/>
</dbReference>
<keyword evidence="5" id="KW-0813">Transport</keyword>
<evidence type="ECO:0000256" key="8">
    <source>
        <dbReference type="ARBA" id="ARBA00022781"/>
    </source>
</evidence>
<comment type="subcellular location">
    <subcellularLocation>
        <location evidence="1">Cytoplasm</location>
    </subcellularLocation>
</comment>
<dbReference type="InterPro" id="IPR003593">
    <property type="entry name" value="AAA+_ATPase"/>
</dbReference>
<dbReference type="NCBIfam" id="TIGR03496">
    <property type="entry name" value="FliI_clade1"/>
    <property type="match status" value="1"/>
</dbReference>
<keyword evidence="18" id="KW-0282">Flagellum</keyword>
<dbReference type="GO" id="GO:0030254">
    <property type="term" value="P:protein secretion by the type III secretion system"/>
    <property type="evidence" value="ECO:0007669"/>
    <property type="project" value="InterPro"/>
</dbReference>
<evidence type="ECO:0000256" key="14">
    <source>
        <dbReference type="ARBA" id="ARBA00023225"/>
    </source>
</evidence>
<evidence type="ECO:0000313" key="19">
    <source>
        <dbReference type="Proteomes" id="UP000559809"/>
    </source>
</evidence>
<dbReference type="GO" id="GO:0044780">
    <property type="term" value="P:bacterial-type flagellum assembly"/>
    <property type="evidence" value="ECO:0007669"/>
    <property type="project" value="InterPro"/>
</dbReference>
<evidence type="ECO:0000256" key="3">
    <source>
        <dbReference type="ARBA" id="ARBA00012473"/>
    </source>
</evidence>
<dbReference type="PROSITE" id="PS00152">
    <property type="entry name" value="ATPASE_ALPHA_BETA"/>
    <property type="match status" value="1"/>
</dbReference>
<evidence type="ECO:0000256" key="12">
    <source>
        <dbReference type="ARBA" id="ARBA00022967"/>
    </source>
</evidence>
<dbReference type="GO" id="GO:0008564">
    <property type="term" value="F:protein-exporting ATPase activity"/>
    <property type="evidence" value="ECO:0007669"/>
    <property type="project" value="UniProtKB-EC"/>
</dbReference>
<keyword evidence="15" id="KW-0066">ATP synthesis</keyword>
<name>A0A853GBJ2_9BURK</name>
<keyword evidence="13" id="KW-0406">Ion transport</keyword>
<dbReference type="GO" id="GO:0005737">
    <property type="term" value="C:cytoplasm"/>
    <property type="evidence" value="ECO:0007669"/>
    <property type="project" value="UniProtKB-SubCell"/>
</dbReference>
<sequence>MSATDLLPDAQARWRAQLQACMRRVSATESWHVSGRVTRATGLVLEATGLRLAVGAACKIEISPGQNLWADAEVVGFHGQTLYLMPQSDISGLPPGARVIPIEPAVQSRVALPLRASQEIGPPPVLSRHLPVGDRLLGRVLDGAGRPLDELGELSDVSSAPLNAEFINPLTRAPIDTVLDVGVRAINGLLTVGRGQRMGLFAGSGVGKSVLLGMMARYTQADVIVVGLIGERGREVKEFIEHNLGPEGLQRAVVVAAPADVSPLLRLQGAVYATKLAEHFRDQGKHVLLIMDSLTRYAMAQREIALAIGEPPATKGYPPSVFAKLPALVERAGNGAPVAGRPAGSITAFYTVLTEGDDQQDPIADSARAILDGHVVLSRSLAESGHYPAIDIEASISRVMAAIVPREHFALVHRFKKMLSRYQRNRDLIAVGAYTAGNDPEIDEAIARYPFLEAYLQQGIETRVDHATAARELSALFNRAGNRPEWPAQDMNHG</sequence>
<dbReference type="FunFam" id="3.40.50.12240:FF:000002">
    <property type="entry name" value="Flagellum-specific ATP synthase FliI"/>
    <property type="match status" value="1"/>
</dbReference>
<dbReference type="NCBIfam" id="TIGR01026">
    <property type="entry name" value="fliI_yscN"/>
    <property type="match status" value="1"/>
</dbReference>
<keyword evidence="9" id="KW-1005">Bacterial flagellum biogenesis</keyword>
<evidence type="ECO:0000256" key="9">
    <source>
        <dbReference type="ARBA" id="ARBA00022795"/>
    </source>
</evidence>
<evidence type="ECO:0000256" key="15">
    <source>
        <dbReference type="ARBA" id="ARBA00023310"/>
    </source>
</evidence>
<evidence type="ECO:0000256" key="7">
    <source>
        <dbReference type="ARBA" id="ARBA00022741"/>
    </source>
</evidence>
<organism evidence="18 19">
    <name type="scientific">Parapusillimonas granuli</name>
    <dbReference type="NCBI Taxonomy" id="380911"/>
    <lineage>
        <taxon>Bacteria</taxon>
        <taxon>Pseudomonadati</taxon>
        <taxon>Pseudomonadota</taxon>
        <taxon>Betaproteobacteria</taxon>
        <taxon>Burkholderiales</taxon>
        <taxon>Alcaligenaceae</taxon>
        <taxon>Parapusillimonas</taxon>
    </lineage>
</organism>
<evidence type="ECO:0000259" key="17">
    <source>
        <dbReference type="SMART" id="SM00382"/>
    </source>
</evidence>